<gene>
    <name evidence="4" type="primary">LOC108683419</name>
</gene>
<dbReference type="InterPro" id="IPR036508">
    <property type="entry name" value="Chitin-bd_dom_sf"/>
</dbReference>
<dbReference type="GO" id="GO:0008061">
    <property type="term" value="F:chitin binding"/>
    <property type="evidence" value="ECO:0007669"/>
    <property type="project" value="InterPro"/>
</dbReference>
<name>A0A8B7PSR2_HYAAZ</name>
<dbReference type="OrthoDB" id="6395853at2759"/>
<feature type="chain" id="PRO_5034495147" evidence="1">
    <location>
        <begin position="24"/>
        <end position="342"/>
    </location>
</feature>
<dbReference type="SMART" id="SM00494">
    <property type="entry name" value="ChtBD2"/>
    <property type="match status" value="2"/>
</dbReference>
<dbReference type="GeneID" id="108683419"/>
<feature type="domain" description="Chitin-binding type-2" evidence="2">
    <location>
        <begin position="141"/>
        <end position="200"/>
    </location>
</feature>
<dbReference type="AlphaFoldDB" id="A0A8B7PSR2"/>
<dbReference type="Pfam" id="PF01607">
    <property type="entry name" value="CBM_14"/>
    <property type="match status" value="1"/>
</dbReference>
<reference evidence="4" key="1">
    <citation type="submission" date="2025-08" db="UniProtKB">
        <authorList>
            <consortium name="RefSeq"/>
        </authorList>
    </citation>
    <scope>IDENTIFICATION</scope>
    <source>
        <tissue evidence="4">Whole organism</tissue>
    </source>
</reference>
<dbReference type="InterPro" id="IPR002557">
    <property type="entry name" value="Chitin-bd_dom"/>
</dbReference>
<evidence type="ECO:0000259" key="2">
    <source>
        <dbReference type="PROSITE" id="PS50940"/>
    </source>
</evidence>
<dbReference type="SUPFAM" id="SSF57625">
    <property type="entry name" value="Invertebrate chitin-binding proteins"/>
    <property type="match status" value="2"/>
</dbReference>
<keyword evidence="1" id="KW-0732">Signal</keyword>
<proteinExistence type="predicted"/>
<keyword evidence="3" id="KW-1185">Reference proteome</keyword>
<evidence type="ECO:0000313" key="4">
    <source>
        <dbReference type="RefSeq" id="XP_018028222.1"/>
    </source>
</evidence>
<evidence type="ECO:0000256" key="1">
    <source>
        <dbReference type="SAM" id="SignalP"/>
    </source>
</evidence>
<dbReference type="Gene3D" id="2.170.140.10">
    <property type="entry name" value="Chitin binding domain"/>
    <property type="match status" value="1"/>
</dbReference>
<feature type="domain" description="Chitin-binding type-2" evidence="2">
    <location>
        <begin position="275"/>
        <end position="336"/>
    </location>
</feature>
<organism evidence="3 4">
    <name type="scientific">Hyalella azteca</name>
    <name type="common">Amphipod</name>
    <dbReference type="NCBI Taxonomy" id="294128"/>
    <lineage>
        <taxon>Eukaryota</taxon>
        <taxon>Metazoa</taxon>
        <taxon>Ecdysozoa</taxon>
        <taxon>Arthropoda</taxon>
        <taxon>Crustacea</taxon>
        <taxon>Multicrustacea</taxon>
        <taxon>Malacostraca</taxon>
        <taxon>Eumalacostraca</taxon>
        <taxon>Peracarida</taxon>
        <taxon>Amphipoda</taxon>
        <taxon>Senticaudata</taxon>
        <taxon>Talitrida</taxon>
        <taxon>Talitroidea</taxon>
        <taxon>Hyalellidae</taxon>
        <taxon>Hyalella</taxon>
    </lineage>
</organism>
<accession>A0A8B7PSR2</accession>
<dbReference type="RefSeq" id="XP_018028222.1">
    <property type="nucleotide sequence ID" value="XM_018172733.1"/>
</dbReference>
<dbReference type="GO" id="GO:0005576">
    <property type="term" value="C:extracellular region"/>
    <property type="evidence" value="ECO:0007669"/>
    <property type="project" value="InterPro"/>
</dbReference>
<dbReference type="PROSITE" id="PS50940">
    <property type="entry name" value="CHIT_BIND_II"/>
    <property type="match status" value="2"/>
</dbReference>
<sequence length="342" mass="35973">MFVATRTWLVAVALFVGMASVTAQGKCRTGQTTACISCLEVGRCDPISLYLIPASPPTTCTSSQVCQEYGNTAVCVPASGTNACNNCGSQPTACDPYNPLIAHVCIPGMPPIKLQDCTATQVCRAGACVDGTSISVPITPAAVCAGNGDAIKFYSLKPACTSGVLCLGTNVAYIHNCTSGNYFNQRLNLCKSLPVNHCESVTADGISVHLTNCSNGVVCQGGAVVTEIECGIGQVFSITDYGCIVRSASHVCPEMDGCITTNNSGNGSSTTTARPAICSASNVNKRYPHETKCERYYTCRFIRGTYRYIESICKGTLVYNPTTTKCEKPTSPSCRTSRNDAA</sequence>
<dbReference type="Proteomes" id="UP000694843">
    <property type="component" value="Unplaced"/>
</dbReference>
<evidence type="ECO:0000313" key="3">
    <source>
        <dbReference type="Proteomes" id="UP000694843"/>
    </source>
</evidence>
<protein>
    <submittedName>
        <fullName evidence="4">Uncharacterized protein LOC108683419 isoform X2</fullName>
    </submittedName>
</protein>
<feature type="signal peptide" evidence="1">
    <location>
        <begin position="1"/>
        <end position="23"/>
    </location>
</feature>